<dbReference type="CDD" id="cd17416">
    <property type="entry name" value="MFS_NPF1_2"/>
    <property type="match status" value="1"/>
</dbReference>
<dbReference type="AlphaFoldDB" id="A0A4S4EDZ4"/>
<dbReference type="PANTHER" id="PTHR11654">
    <property type="entry name" value="OLIGOPEPTIDE TRANSPORTER-RELATED"/>
    <property type="match status" value="1"/>
</dbReference>
<comment type="caution">
    <text evidence="8">The sequence shown here is derived from an EMBL/GenBank/DDBJ whole genome shotgun (WGS) entry which is preliminary data.</text>
</comment>
<comment type="similarity">
    <text evidence="2">Belongs to the major facilitator superfamily. Proton-dependent oligopeptide transporter (POT/PTR) (TC 2.A.17) family.</text>
</comment>
<dbReference type="Proteomes" id="UP000306102">
    <property type="component" value="Unassembled WGS sequence"/>
</dbReference>
<dbReference type="Pfam" id="PF00854">
    <property type="entry name" value="PTR2"/>
    <property type="match status" value="1"/>
</dbReference>
<dbReference type="SUPFAM" id="SSF103473">
    <property type="entry name" value="MFS general substrate transporter"/>
    <property type="match status" value="1"/>
</dbReference>
<feature type="transmembrane region" description="Helical" evidence="7">
    <location>
        <begin position="502"/>
        <end position="529"/>
    </location>
</feature>
<dbReference type="GO" id="GO:0022857">
    <property type="term" value="F:transmembrane transporter activity"/>
    <property type="evidence" value="ECO:0007669"/>
    <property type="project" value="InterPro"/>
</dbReference>
<comment type="subcellular location">
    <subcellularLocation>
        <location evidence="1">Membrane</location>
        <topology evidence="1">Multi-pass membrane protein</topology>
    </subcellularLocation>
</comment>
<feature type="transmembrane region" description="Helical" evidence="7">
    <location>
        <begin position="549"/>
        <end position="572"/>
    </location>
</feature>
<keyword evidence="9" id="KW-1185">Reference proteome</keyword>
<protein>
    <recommendedName>
        <fullName evidence="10">Major facilitator superfamily (MFS) profile domain-containing protein</fullName>
    </recommendedName>
</protein>
<reference evidence="8 9" key="1">
    <citation type="journal article" date="2018" name="Proc. Natl. Acad. Sci. U.S.A.">
        <title>Draft genome sequence of Camellia sinensis var. sinensis provides insights into the evolution of the tea genome and tea quality.</title>
        <authorList>
            <person name="Wei C."/>
            <person name="Yang H."/>
            <person name="Wang S."/>
            <person name="Zhao J."/>
            <person name="Liu C."/>
            <person name="Gao L."/>
            <person name="Xia E."/>
            <person name="Lu Y."/>
            <person name="Tai Y."/>
            <person name="She G."/>
            <person name="Sun J."/>
            <person name="Cao H."/>
            <person name="Tong W."/>
            <person name="Gao Q."/>
            <person name="Li Y."/>
            <person name="Deng W."/>
            <person name="Jiang X."/>
            <person name="Wang W."/>
            <person name="Chen Q."/>
            <person name="Zhang S."/>
            <person name="Li H."/>
            <person name="Wu J."/>
            <person name="Wang P."/>
            <person name="Li P."/>
            <person name="Shi C."/>
            <person name="Zheng F."/>
            <person name="Jian J."/>
            <person name="Huang B."/>
            <person name="Shan D."/>
            <person name="Shi M."/>
            <person name="Fang C."/>
            <person name="Yue Y."/>
            <person name="Li F."/>
            <person name="Li D."/>
            <person name="Wei S."/>
            <person name="Han B."/>
            <person name="Jiang C."/>
            <person name="Yin Y."/>
            <person name="Xia T."/>
            <person name="Zhang Z."/>
            <person name="Bennetzen J.L."/>
            <person name="Zhao S."/>
            <person name="Wan X."/>
        </authorList>
    </citation>
    <scope>NUCLEOTIDE SEQUENCE [LARGE SCALE GENOMIC DNA]</scope>
    <source>
        <strain evidence="9">cv. Shuchazao</strain>
        <tissue evidence="8">Leaf</tissue>
    </source>
</reference>
<feature type="transmembrane region" description="Helical" evidence="7">
    <location>
        <begin position="421"/>
        <end position="441"/>
    </location>
</feature>
<evidence type="ECO:0000256" key="6">
    <source>
        <dbReference type="ARBA" id="ARBA00044504"/>
    </source>
</evidence>
<comment type="similarity">
    <text evidence="6">Belongs to the major facilitator superfamily. Phosphate:H(+) symporter (TC 2.A.1.9) family.</text>
</comment>
<keyword evidence="3 7" id="KW-0812">Transmembrane</keyword>
<evidence type="ECO:0000313" key="9">
    <source>
        <dbReference type="Proteomes" id="UP000306102"/>
    </source>
</evidence>
<proteinExistence type="inferred from homology"/>
<evidence type="ECO:0000313" key="8">
    <source>
        <dbReference type="EMBL" id="THG14578.1"/>
    </source>
</evidence>
<evidence type="ECO:0000256" key="7">
    <source>
        <dbReference type="SAM" id="Phobius"/>
    </source>
</evidence>
<dbReference type="InterPro" id="IPR036259">
    <property type="entry name" value="MFS_trans_sf"/>
</dbReference>
<feature type="transmembrane region" description="Helical" evidence="7">
    <location>
        <begin position="231"/>
        <end position="250"/>
    </location>
</feature>
<feature type="transmembrane region" description="Helical" evidence="7">
    <location>
        <begin position="153"/>
        <end position="179"/>
    </location>
</feature>
<dbReference type="GO" id="GO:0016020">
    <property type="term" value="C:membrane"/>
    <property type="evidence" value="ECO:0007669"/>
    <property type="project" value="UniProtKB-SubCell"/>
</dbReference>
<evidence type="ECO:0000256" key="2">
    <source>
        <dbReference type="ARBA" id="ARBA00005982"/>
    </source>
</evidence>
<feature type="transmembrane region" description="Helical" evidence="7">
    <location>
        <begin position="107"/>
        <end position="133"/>
    </location>
</feature>
<evidence type="ECO:0008006" key="10">
    <source>
        <dbReference type="Google" id="ProtNLM"/>
    </source>
</evidence>
<feature type="transmembrane region" description="Helical" evidence="7">
    <location>
        <begin position="199"/>
        <end position="219"/>
    </location>
</feature>
<evidence type="ECO:0000256" key="3">
    <source>
        <dbReference type="ARBA" id="ARBA00022692"/>
    </source>
</evidence>
<keyword evidence="5 7" id="KW-0472">Membrane</keyword>
<dbReference type="Gene3D" id="1.20.1250.20">
    <property type="entry name" value="MFS general substrate transporter like domains"/>
    <property type="match status" value="1"/>
</dbReference>
<evidence type="ECO:0000256" key="1">
    <source>
        <dbReference type="ARBA" id="ARBA00004141"/>
    </source>
</evidence>
<feature type="transmembrane region" description="Helical" evidence="7">
    <location>
        <begin position="380"/>
        <end position="400"/>
    </location>
</feature>
<dbReference type="InterPro" id="IPR000109">
    <property type="entry name" value="POT_fam"/>
</dbReference>
<accession>A0A4S4EDZ4</accession>
<gene>
    <name evidence="8" type="ORF">TEA_004984</name>
</gene>
<evidence type="ECO:0000256" key="5">
    <source>
        <dbReference type="ARBA" id="ARBA00023136"/>
    </source>
</evidence>
<sequence length="591" mass="65870">MRHKNRAMELEMEEEKMDIYSETNKLLNNHYSKPIKSGFKTLPLIIVNESLEKVASYGLMPNMIFYLIRVYHMEIVTGSIVLSLWSATSNALGIFGAVLSDSYLGRFRVIVIGSISSLLGMTFLWLTATIPHLKPPPCEQLKHNCNSPTTAQLAVLFSSFGLISIGAGCIRPCSIAFGADQLDDKENPNNERNLQSFLYWYYASGGLSAVVALTVIVYIQDHWGWQIGFGVPAILMALSTLVFLMGSSIYVKVKPSQSLFTGFVQVLVVAFRKRKLSLHPSDYDDSQNVELKLLSSSDNLRWLNKACITKDPQRELNPDGSPSNPWVLCTADQVNSLKAFLRVIPMWSTGIVFTISMNQLSFSTLQANTMNRHVTSNFEIPAGSFVIFMIFTVMLWVAFYDRIMVSLLAKYTSYSRGLSPTVRMGIGLLLSCMATAMAAIVESIRRGMAINQGLEDDPSGLVNMSAMWLLPQYIMLGLAEAMNPTGQIEFYYSQFPKSMTSIAMALFTLAMAVASLVGSVLVGIVHRITTNGGKVSWLSSNLNKGHVDYYYWLITFFGLLNFVYFLICCRAYRPSKDDRTRSSDNTDGESD</sequence>
<dbReference type="EMBL" id="SDRB02005229">
    <property type="protein sequence ID" value="THG14578.1"/>
    <property type="molecule type" value="Genomic_DNA"/>
</dbReference>
<name>A0A4S4EDZ4_CAMSN</name>
<keyword evidence="4 7" id="KW-1133">Transmembrane helix</keyword>
<organism evidence="8 9">
    <name type="scientific">Camellia sinensis var. sinensis</name>
    <name type="common">China tea</name>
    <dbReference type="NCBI Taxonomy" id="542762"/>
    <lineage>
        <taxon>Eukaryota</taxon>
        <taxon>Viridiplantae</taxon>
        <taxon>Streptophyta</taxon>
        <taxon>Embryophyta</taxon>
        <taxon>Tracheophyta</taxon>
        <taxon>Spermatophyta</taxon>
        <taxon>Magnoliopsida</taxon>
        <taxon>eudicotyledons</taxon>
        <taxon>Gunneridae</taxon>
        <taxon>Pentapetalae</taxon>
        <taxon>asterids</taxon>
        <taxon>Ericales</taxon>
        <taxon>Theaceae</taxon>
        <taxon>Camellia</taxon>
    </lineage>
</organism>
<evidence type="ECO:0000256" key="4">
    <source>
        <dbReference type="ARBA" id="ARBA00022989"/>
    </source>
</evidence>